<dbReference type="VEuPathDB" id="AmoebaDB:NF0105680"/>
<keyword evidence="1" id="KW-0677">Repeat</keyword>
<feature type="repeat" description="ANK" evidence="3">
    <location>
        <begin position="125"/>
        <end position="157"/>
    </location>
</feature>
<dbReference type="GeneID" id="68116412"/>
<dbReference type="PROSITE" id="PS50297">
    <property type="entry name" value="ANK_REP_REGION"/>
    <property type="match status" value="1"/>
</dbReference>
<dbReference type="PANTHER" id="PTHR24171">
    <property type="entry name" value="ANKYRIN REPEAT DOMAIN-CONTAINING PROTEIN 39-RELATED"/>
    <property type="match status" value="1"/>
</dbReference>
<dbReference type="OrthoDB" id="414816at2759"/>
<organism evidence="4 5">
    <name type="scientific">Naegleria fowleri</name>
    <name type="common">Brain eating amoeba</name>
    <dbReference type="NCBI Taxonomy" id="5763"/>
    <lineage>
        <taxon>Eukaryota</taxon>
        <taxon>Discoba</taxon>
        <taxon>Heterolobosea</taxon>
        <taxon>Tetramitia</taxon>
        <taxon>Eutetramitia</taxon>
        <taxon>Vahlkampfiidae</taxon>
        <taxon>Naegleria</taxon>
    </lineage>
</organism>
<dbReference type="Gene3D" id="1.25.40.20">
    <property type="entry name" value="Ankyrin repeat-containing domain"/>
    <property type="match status" value="1"/>
</dbReference>
<dbReference type="AlphaFoldDB" id="A0A6A5BBF3"/>
<evidence type="ECO:0000256" key="1">
    <source>
        <dbReference type="ARBA" id="ARBA00022737"/>
    </source>
</evidence>
<evidence type="ECO:0000256" key="2">
    <source>
        <dbReference type="ARBA" id="ARBA00023043"/>
    </source>
</evidence>
<dbReference type="InterPro" id="IPR002110">
    <property type="entry name" value="Ankyrin_rpt"/>
</dbReference>
<feature type="repeat" description="ANK" evidence="3">
    <location>
        <begin position="92"/>
        <end position="124"/>
    </location>
</feature>
<dbReference type="VEuPathDB" id="AmoebaDB:NfTy_060590"/>
<gene>
    <name evidence="4" type="ORF">FDP41_009195</name>
</gene>
<name>A0A6A5BBF3_NAEFO</name>
<dbReference type="PROSITE" id="PS50088">
    <property type="entry name" value="ANK_REPEAT"/>
    <property type="match status" value="2"/>
</dbReference>
<keyword evidence="2 3" id="KW-0040">ANK repeat</keyword>
<evidence type="ECO:0000313" key="4">
    <source>
        <dbReference type="EMBL" id="KAF0972292.1"/>
    </source>
</evidence>
<protein>
    <submittedName>
        <fullName evidence="4">Uncharacterized protein</fullName>
    </submittedName>
</protein>
<accession>A0A6A5BBF3</accession>
<dbReference type="InterPro" id="IPR036770">
    <property type="entry name" value="Ankyrin_rpt-contain_sf"/>
</dbReference>
<dbReference type="VEuPathDB" id="AmoebaDB:FDP41_009195"/>
<dbReference type="PANTHER" id="PTHR24171:SF9">
    <property type="entry name" value="ANKYRIN REPEAT DOMAIN-CONTAINING PROTEIN 39"/>
    <property type="match status" value="1"/>
</dbReference>
<evidence type="ECO:0000256" key="3">
    <source>
        <dbReference type="PROSITE-ProRule" id="PRU00023"/>
    </source>
</evidence>
<dbReference type="EMBL" id="VFQX01000068">
    <property type="protein sequence ID" value="KAF0972292.1"/>
    <property type="molecule type" value="Genomic_DNA"/>
</dbReference>
<dbReference type="SUPFAM" id="SSF48403">
    <property type="entry name" value="Ankyrin repeat"/>
    <property type="match status" value="1"/>
</dbReference>
<comment type="caution">
    <text evidence="4">The sequence shown here is derived from an EMBL/GenBank/DDBJ whole genome shotgun (WGS) entry which is preliminary data.</text>
</comment>
<dbReference type="SMART" id="SM00248">
    <property type="entry name" value="ANK"/>
    <property type="match status" value="3"/>
</dbReference>
<dbReference type="Proteomes" id="UP000444721">
    <property type="component" value="Unassembled WGS sequence"/>
</dbReference>
<dbReference type="RefSeq" id="XP_044557007.1">
    <property type="nucleotide sequence ID" value="XM_044713127.1"/>
</dbReference>
<sequence>MATTIAPLASPPLPLEYLAYKTVYWIETNSFYQMYLFFEELNKASMEQQAAASNNSNHRRNATYYSYHGTALAAPVMPFQIIDLINHYDKCFRRRPLYSACAKGSLPLVRYLVDLGARVNDLNESEHTALWIASNHGHFEIVKYLLKRGADKNMKCKNGKSSKDIASERGHKHIVELLENFDYEMYKLMRRRKQMFKSRLLKSSNHQGFCDVNVMTSEEKSNENLLP</sequence>
<keyword evidence="5" id="KW-1185">Reference proteome</keyword>
<dbReference type="Pfam" id="PF12796">
    <property type="entry name" value="Ank_2"/>
    <property type="match status" value="1"/>
</dbReference>
<reference evidence="4 5" key="1">
    <citation type="journal article" date="2019" name="Sci. Rep.">
        <title>Nanopore sequencing improves the draft genome of the human pathogenic amoeba Naegleria fowleri.</title>
        <authorList>
            <person name="Liechti N."/>
            <person name="Schurch N."/>
            <person name="Bruggmann R."/>
            <person name="Wittwer M."/>
        </authorList>
    </citation>
    <scope>NUCLEOTIDE SEQUENCE [LARGE SCALE GENOMIC DNA]</scope>
    <source>
        <strain evidence="4 5">ATCC 30894</strain>
    </source>
</reference>
<proteinExistence type="predicted"/>
<evidence type="ECO:0000313" key="5">
    <source>
        <dbReference type="Proteomes" id="UP000444721"/>
    </source>
</evidence>
<dbReference type="OMA" id="YSACAKG"/>